<evidence type="ECO:0000313" key="1">
    <source>
        <dbReference type="EMBL" id="KAJ1179925.1"/>
    </source>
</evidence>
<protein>
    <submittedName>
        <fullName evidence="1">Uncharacterized protein</fullName>
    </submittedName>
</protein>
<dbReference type="AlphaFoldDB" id="A0AAV7TUM5"/>
<proteinExistence type="predicted"/>
<organism evidence="1 2">
    <name type="scientific">Pleurodeles waltl</name>
    <name type="common">Iberian ribbed newt</name>
    <dbReference type="NCBI Taxonomy" id="8319"/>
    <lineage>
        <taxon>Eukaryota</taxon>
        <taxon>Metazoa</taxon>
        <taxon>Chordata</taxon>
        <taxon>Craniata</taxon>
        <taxon>Vertebrata</taxon>
        <taxon>Euteleostomi</taxon>
        <taxon>Amphibia</taxon>
        <taxon>Batrachia</taxon>
        <taxon>Caudata</taxon>
        <taxon>Salamandroidea</taxon>
        <taxon>Salamandridae</taxon>
        <taxon>Pleurodelinae</taxon>
        <taxon>Pleurodeles</taxon>
    </lineage>
</organism>
<reference evidence="1" key="1">
    <citation type="journal article" date="2022" name="bioRxiv">
        <title>Sequencing and chromosome-scale assembly of the giantPleurodeles waltlgenome.</title>
        <authorList>
            <person name="Brown T."/>
            <person name="Elewa A."/>
            <person name="Iarovenko S."/>
            <person name="Subramanian E."/>
            <person name="Araus A.J."/>
            <person name="Petzold A."/>
            <person name="Susuki M."/>
            <person name="Suzuki K.-i.T."/>
            <person name="Hayashi T."/>
            <person name="Toyoda A."/>
            <person name="Oliveira C."/>
            <person name="Osipova E."/>
            <person name="Leigh N.D."/>
            <person name="Simon A."/>
            <person name="Yun M.H."/>
        </authorList>
    </citation>
    <scope>NUCLEOTIDE SEQUENCE</scope>
    <source>
        <strain evidence="1">20211129_DDA</strain>
        <tissue evidence="1">Liver</tissue>
    </source>
</reference>
<dbReference type="Proteomes" id="UP001066276">
    <property type="component" value="Chromosome 3_2"/>
</dbReference>
<evidence type="ECO:0000313" key="2">
    <source>
        <dbReference type="Proteomes" id="UP001066276"/>
    </source>
</evidence>
<sequence length="171" mass="19154">MAQRTTLNKASGRKTGMVFFRVNEFAFWPLLPATLIMRTYVAQRVLPVAIVHEEACALRQVYGASALACVGARYHWLVPRLYMPSRQALLPAESDTGTVYVIADTLSRLVPEGGTEQDDDPNTGDLTEFECEVDYNVISEERWKEVVKNNKAPQKVMFLFVQAGTIKIKVG</sequence>
<name>A0AAV7TUM5_PLEWA</name>
<dbReference type="EMBL" id="JANPWB010000006">
    <property type="protein sequence ID" value="KAJ1179925.1"/>
    <property type="molecule type" value="Genomic_DNA"/>
</dbReference>
<comment type="caution">
    <text evidence="1">The sequence shown here is derived from an EMBL/GenBank/DDBJ whole genome shotgun (WGS) entry which is preliminary data.</text>
</comment>
<keyword evidence="2" id="KW-1185">Reference proteome</keyword>
<accession>A0AAV7TUM5</accession>
<gene>
    <name evidence="1" type="ORF">NDU88_005155</name>
</gene>